<dbReference type="Proteomes" id="UP000256845">
    <property type="component" value="Unassembled WGS sequence"/>
</dbReference>
<dbReference type="InterPro" id="IPR035466">
    <property type="entry name" value="GlmS/AgaS_SIS"/>
</dbReference>
<evidence type="ECO:0000313" key="12">
    <source>
        <dbReference type="EMBL" id="RED43792.1"/>
    </source>
</evidence>
<dbReference type="GO" id="GO:0097367">
    <property type="term" value="F:carbohydrate derivative binding"/>
    <property type="evidence" value="ECO:0007669"/>
    <property type="project" value="InterPro"/>
</dbReference>
<keyword evidence="9" id="KW-0315">Glutamine amidotransferase</keyword>
<dbReference type="PANTHER" id="PTHR10937">
    <property type="entry name" value="GLUCOSAMINE--FRUCTOSE-6-PHOSPHATE AMINOTRANSFERASE, ISOMERIZING"/>
    <property type="match status" value="1"/>
</dbReference>
<evidence type="ECO:0000256" key="1">
    <source>
        <dbReference type="ARBA" id="ARBA00001031"/>
    </source>
</evidence>
<evidence type="ECO:0000259" key="10">
    <source>
        <dbReference type="PROSITE" id="PS51278"/>
    </source>
</evidence>
<dbReference type="EMBL" id="QRDW01000018">
    <property type="protein sequence ID" value="RED43792.1"/>
    <property type="molecule type" value="Genomic_DNA"/>
</dbReference>
<proteinExistence type="predicted"/>
<dbReference type="GO" id="GO:0005829">
    <property type="term" value="C:cytosol"/>
    <property type="evidence" value="ECO:0007669"/>
    <property type="project" value="TreeGrafter"/>
</dbReference>
<sequence>MCGIVGVINGATVAQQLVSGLRNLEYRGYDSAGVATHTGSGIWRHRSTGKINELEQSLASVLEDGPAGIGHTRWATHGIPSQANAHPHMSEGIAVVHNGIIENFAKLRDELQSNGACFTSETDSEVIPHLIAHYQNQGMDAIHATRAAMSRLDGQFALAVLFEDMPGTVLAARQESPLALGYNEKEALIASDMLAFAGHTDAEMHLGNGDLAIVRRDKVIILDPDFKTVDARWTENKTTGQVQCLNGHDHFMHKEIHEQPAILSDLNGHDDQWCQMMAQMPDAMVKAQHISVVACGTSYYAGMTARSWFEKYAGISISVEFASEFRYRAGAIRPGRAGLFISQSGETADTLAGLRHFNNHGCPTIAVVNVPTSAMAREAEMAVPTRAGSEIGVASTKAFTAQLATLLRLAIELGSRNGTLDTKNYRRIRREMEEMPNLVREVLSNEHIIKSVTSLLGDCTSTLFVGRGDCYPLALEGALKLKEISYIHAEGFAAGELKHGPIALIDENMPVFVLAPDTPLLVKTSSNAREIAARNGKLFVLTDDDEAAGFKGEKGVEFIKMPPCTEDQIPFVYVTALQLISYHAALDRSADVDRPRNLAKSVTVE</sequence>
<dbReference type="GO" id="GO:0004360">
    <property type="term" value="F:glutamine-fructose-6-phosphate transaminase (isomerizing) activity"/>
    <property type="evidence" value="ECO:0007669"/>
    <property type="project" value="UniProtKB-EC"/>
</dbReference>
<name>A0A3D9H2U2_9PROT</name>
<keyword evidence="13" id="KW-1185">Reference proteome</keyword>
<feature type="domain" description="SIS" evidence="11">
    <location>
        <begin position="280"/>
        <end position="419"/>
    </location>
</feature>
<dbReference type="Pfam" id="PF13522">
    <property type="entry name" value="GATase_6"/>
    <property type="match status" value="1"/>
</dbReference>
<dbReference type="SUPFAM" id="SSF53697">
    <property type="entry name" value="SIS domain"/>
    <property type="match status" value="1"/>
</dbReference>
<dbReference type="InterPro" id="IPR047084">
    <property type="entry name" value="GFAT_N"/>
</dbReference>
<dbReference type="AlphaFoldDB" id="A0A3D9H2U2"/>
<dbReference type="NCBIfam" id="NF001484">
    <property type="entry name" value="PRK00331.1"/>
    <property type="match status" value="1"/>
</dbReference>
<dbReference type="PROSITE" id="PS51464">
    <property type="entry name" value="SIS"/>
    <property type="match status" value="2"/>
</dbReference>
<evidence type="ECO:0000256" key="4">
    <source>
        <dbReference type="ARBA" id="ARBA00016090"/>
    </source>
</evidence>
<dbReference type="Pfam" id="PF01380">
    <property type="entry name" value="SIS"/>
    <property type="match status" value="2"/>
</dbReference>
<dbReference type="Gene3D" id="3.40.50.10490">
    <property type="entry name" value="Glucose-6-phosphate isomerase like protein, domain 1"/>
    <property type="match status" value="2"/>
</dbReference>
<keyword evidence="6" id="KW-0032">Aminotransferase</keyword>
<dbReference type="GO" id="GO:0006002">
    <property type="term" value="P:fructose 6-phosphate metabolic process"/>
    <property type="evidence" value="ECO:0007669"/>
    <property type="project" value="TreeGrafter"/>
</dbReference>
<dbReference type="RefSeq" id="WP_115939427.1">
    <property type="nucleotide sequence ID" value="NZ_QRDW01000018.1"/>
</dbReference>
<evidence type="ECO:0000256" key="7">
    <source>
        <dbReference type="ARBA" id="ARBA00022679"/>
    </source>
</evidence>
<evidence type="ECO:0000256" key="3">
    <source>
        <dbReference type="ARBA" id="ARBA00012916"/>
    </source>
</evidence>
<dbReference type="PROSITE" id="PS51278">
    <property type="entry name" value="GATASE_TYPE_2"/>
    <property type="match status" value="1"/>
</dbReference>
<dbReference type="CDD" id="cd05009">
    <property type="entry name" value="SIS_GlmS_GlmD_2"/>
    <property type="match status" value="1"/>
</dbReference>
<keyword evidence="8" id="KW-0677">Repeat</keyword>
<dbReference type="NCBIfam" id="TIGR01135">
    <property type="entry name" value="glmS"/>
    <property type="match status" value="1"/>
</dbReference>
<comment type="caution">
    <text evidence="12">The sequence shown here is derived from an EMBL/GenBank/DDBJ whole genome shotgun (WGS) entry which is preliminary data.</text>
</comment>
<dbReference type="CDD" id="cd05008">
    <property type="entry name" value="SIS_GlmS_GlmD_1"/>
    <property type="match status" value="1"/>
</dbReference>
<dbReference type="GO" id="GO:0006487">
    <property type="term" value="P:protein N-linked glycosylation"/>
    <property type="evidence" value="ECO:0007669"/>
    <property type="project" value="TreeGrafter"/>
</dbReference>
<comment type="subcellular location">
    <subcellularLocation>
        <location evidence="2">Cytoplasm</location>
    </subcellularLocation>
</comment>
<evidence type="ECO:0000256" key="2">
    <source>
        <dbReference type="ARBA" id="ARBA00004496"/>
    </source>
</evidence>
<dbReference type="InterPro" id="IPR017932">
    <property type="entry name" value="GATase_2_dom"/>
</dbReference>
<feature type="domain" description="Glutamine amidotransferase type-2" evidence="10">
    <location>
        <begin position="2"/>
        <end position="217"/>
    </location>
</feature>
<dbReference type="FunFam" id="3.40.50.10490:FF:000001">
    <property type="entry name" value="Glutamine--fructose-6-phosphate aminotransferase [isomerizing]"/>
    <property type="match status" value="1"/>
</dbReference>
<evidence type="ECO:0000256" key="5">
    <source>
        <dbReference type="ARBA" id="ARBA00022490"/>
    </source>
</evidence>
<dbReference type="InterPro" id="IPR005855">
    <property type="entry name" value="GFAT"/>
</dbReference>
<protein>
    <recommendedName>
        <fullName evidence="4">Glutamine--fructose-6-phosphate aminotransferase [isomerizing]</fullName>
        <ecNumber evidence="3">2.6.1.16</ecNumber>
    </recommendedName>
</protein>
<dbReference type="Gene3D" id="3.60.20.10">
    <property type="entry name" value="Glutamine Phosphoribosylpyrophosphate, subunit 1, domain 1"/>
    <property type="match status" value="1"/>
</dbReference>
<dbReference type="FunFam" id="3.60.20.10:FF:000006">
    <property type="entry name" value="Glutamine--fructose-6-phosphate aminotransferase [isomerizing]"/>
    <property type="match status" value="1"/>
</dbReference>
<evidence type="ECO:0000256" key="9">
    <source>
        <dbReference type="ARBA" id="ARBA00022962"/>
    </source>
</evidence>
<dbReference type="InterPro" id="IPR046348">
    <property type="entry name" value="SIS_dom_sf"/>
</dbReference>
<evidence type="ECO:0000259" key="11">
    <source>
        <dbReference type="PROSITE" id="PS51464"/>
    </source>
</evidence>
<dbReference type="InterPro" id="IPR001347">
    <property type="entry name" value="SIS_dom"/>
</dbReference>
<dbReference type="InterPro" id="IPR029055">
    <property type="entry name" value="Ntn_hydrolases_N"/>
</dbReference>
<gene>
    <name evidence="12" type="ORF">DFP90_11815</name>
</gene>
<comment type="catalytic activity">
    <reaction evidence="1">
        <text>D-fructose 6-phosphate + L-glutamine = D-glucosamine 6-phosphate + L-glutamate</text>
        <dbReference type="Rhea" id="RHEA:13237"/>
        <dbReference type="ChEBI" id="CHEBI:29985"/>
        <dbReference type="ChEBI" id="CHEBI:58359"/>
        <dbReference type="ChEBI" id="CHEBI:58725"/>
        <dbReference type="ChEBI" id="CHEBI:61527"/>
        <dbReference type="EC" id="2.6.1.16"/>
    </reaction>
</comment>
<dbReference type="CDD" id="cd00714">
    <property type="entry name" value="GFAT"/>
    <property type="match status" value="1"/>
</dbReference>
<keyword evidence="5" id="KW-0963">Cytoplasm</keyword>
<evidence type="ECO:0000256" key="6">
    <source>
        <dbReference type="ARBA" id="ARBA00022576"/>
    </source>
</evidence>
<dbReference type="OrthoDB" id="9761808at2"/>
<dbReference type="PANTHER" id="PTHR10937:SF0">
    <property type="entry name" value="GLUTAMINE--FRUCTOSE-6-PHOSPHATE TRANSAMINASE (ISOMERIZING)"/>
    <property type="match status" value="1"/>
</dbReference>
<feature type="domain" description="SIS" evidence="11">
    <location>
        <begin position="452"/>
        <end position="595"/>
    </location>
</feature>
<accession>A0A3D9H2U2</accession>
<dbReference type="SUPFAM" id="SSF56235">
    <property type="entry name" value="N-terminal nucleophile aminohydrolases (Ntn hydrolases)"/>
    <property type="match status" value="1"/>
</dbReference>
<dbReference type="GO" id="GO:0006047">
    <property type="term" value="P:UDP-N-acetylglucosamine metabolic process"/>
    <property type="evidence" value="ECO:0007669"/>
    <property type="project" value="TreeGrafter"/>
</dbReference>
<evidence type="ECO:0000256" key="8">
    <source>
        <dbReference type="ARBA" id="ARBA00022737"/>
    </source>
</evidence>
<keyword evidence="7" id="KW-0808">Transferase</keyword>
<evidence type="ECO:0000313" key="13">
    <source>
        <dbReference type="Proteomes" id="UP000256845"/>
    </source>
</evidence>
<organism evidence="12 13">
    <name type="scientific">Aestuariispira insulae</name>
    <dbReference type="NCBI Taxonomy" id="1461337"/>
    <lineage>
        <taxon>Bacteria</taxon>
        <taxon>Pseudomonadati</taxon>
        <taxon>Pseudomonadota</taxon>
        <taxon>Alphaproteobacteria</taxon>
        <taxon>Rhodospirillales</taxon>
        <taxon>Kiloniellaceae</taxon>
        <taxon>Aestuariispira</taxon>
    </lineage>
</organism>
<dbReference type="InterPro" id="IPR035490">
    <property type="entry name" value="GlmS/FrlB_SIS"/>
</dbReference>
<reference evidence="12 13" key="1">
    <citation type="submission" date="2018-07" db="EMBL/GenBank/DDBJ databases">
        <title>Genomic Encyclopedia of Type Strains, Phase III (KMG-III): the genomes of soil and plant-associated and newly described type strains.</title>
        <authorList>
            <person name="Whitman W."/>
        </authorList>
    </citation>
    <scope>NUCLEOTIDE SEQUENCE [LARGE SCALE GENOMIC DNA]</scope>
    <source>
        <strain evidence="12 13">CECT 8488</strain>
    </source>
</reference>
<dbReference type="EC" id="2.6.1.16" evidence="3"/>